<dbReference type="EMBL" id="JBHSPU010000024">
    <property type="protein sequence ID" value="MFC5917160.1"/>
    <property type="molecule type" value="Genomic_DNA"/>
</dbReference>
<proteinExistence type="predicted"/>
<dbReference type="Pfam" id="PF03466">
    <property type="entry name" value="LysR_substrate"/>
    <property type="match status" value="1"/>
</dbReference>
<sequence length="103" mass="10415">MARASGGILDGACAQAGFRPRIAFQAAAPLFLAQLAARGLGVAVVPALPADMVSALGLRTLEITEPRLRGRGALAWRTDGPTGPAAAVVLELLRTTLTVPGTG</sequence>
<accession>A0ABW1GQP2</accession>
<keyword evidence="3" id="KW-1185">Reference proteome</keyword>
<evidence type="ECO:0000259" key="1">
    <source>
        <dbReference type="Pfam" id="PF03466"/>
    </source>
</evidence>
<dbReference type="InterPro" id="IPR005119">
    <property type="entry name" value="LysR_subst-bd"/>
</dbReference>
<name>A0ABW1GQP2_9ACTN</name>
<evidence type="ECO:0000313" key="2">
    <source>
        <dbReference type="EMBL" id="MFC5917160.1"/>
    </source>
</evidence>
<dbReference type="Proteomes" id="UP001596200">
    <property type="component" value="Unassembled WGS sequence"/>
</dbReference>
<gene>
    <name evidence="2" type="ORF">ACFP1B_27575</name>
</gene>
<evidence type="ECO:0000313" key="3">
    <source>
        <dbReference type="Proteomes" id="UP001596200"/>
    </source>
</evidence>
<comment type="caution">
    <text evidence="2">The sequence shown here is derived from an EMBL/GenBank/DDBJ whole genome shotgun (WGS) entry which is preliminary data.</text>
</comment>
<dbReference type="SUPFAM" id="SSF53850">
    <property type="entry name" value="Periplasmic binding protein-like II"/>
    <property type="match status" value="1"/>
</dbReference>
<protein>
    <submittedName>
        <fullName evidence="2">LysR substrate-binding domain-containing protein</fullName>
    </submittedName>
</protein>
<organism evidence="2 3">
    <name type="scientific">Streptomyces pulveraceus</name>
    <dbReference type="NCBI Taxonomy" id="68258"/>
    <lineage>
        <taxon>Bacteria</taxon>
        <taxon>Bacillati</taxon>
        <taxon>Actinomycetota</taxon>
        <taxon>Actinomycetes</taxon>
        <taxon>Kitasatosporales</taxon>
        <taxon>Streptomycetaceae</taxon>
        <taxon>Streptomyces</taxon>
    </lineage>
</organism>
<dbReference type="PANTHER" id="PTHR30419">
    <property type="entry name" value="HTH-TYPE TRANSCRIPTIONAL REGULATOR YBHD"/>
    <property type="match status" value="1"/>
</dbReference>
<dbReference type="InterPro" id="IPR050950">
    <property type="entry name" value="HTH-type_LysR_regulators"/>
</dbReference>
<feature type="domain" description="LysR substrate-binding" evidence="1">
    <location>
        <begin position="8"/>
        <end position="96"/>
    </location>
</feature>
<dbReference type="Gene3D" id="3.40.190.290">
    <property type="match status" value="1"/>
</dbReference>
<reference evidence="3" key="1">
    <citation type="journal article" date="2019" name="Int. J. Syst. Evol. Microbiol.">
        <title>The Global Catalogue of Microorganisms (GCM) 10K type strain sequencing project: providing services to taxonomists for standard genome sequencing and annotation.</title>
        <authorList>
            <consortium name="The Broad Institute Genomics Platform"/>
            <consortium name="The Broad Institute Genome Sequencing Center for Infectious Disease"/>
            <person name="Wu L."/>
            <person name="Ma J."/>
        </authorList>
    </citation>
    <scope>NUCLEOTIDE SEQUENCE [LARGE SCALE GENOMIC DNA]</scope>
    <source>
        <strain evidence="3">JCM 4147</strain>
    </source>
</reference>